<organism evidence="10 11">
    <name type="scientific">Planomicrobium soli</name>
    <dbReference type="NCBI Taxonomy" id="1176648"/>
    <lineage>
        <taxon>Bacteria</taxon>
        <taxon>Bacillati</taxon>
        <taxon>Bacillota</taxon>
        <taxon>Bacilli</taxon>
        <taxon>Bacillales</taxon>
        <taxon>Caryophanaceae</taxon>
        <taxon>Planomicrobium</taxon>
    </lineage>
</organism>
<keyword evidence="7" id="KW-0178">Competence</keyword>
<evidence type="ECO:0000313" key="10">
    <source>
        <dbReference type="EMBL" id="PSL35146.1"/>
    </source>
</evidence>
<accession>A0A2P8GMH4</accession>
<dbReference type="Proteomes" id="UP000242682">
    <property type="component" value="Unassembled WGS sequence"/>
</dbReference>
<keyword evidence="3" id="KW-0488">Methylation</keyword>
<evidence type="ECO:0000256" key="3">
    <source>
        <dbReference type="ARBA" id="ARBA00022481"/>
    </source>
</evidence>
<dbReference type="GO" id="GO:0009986">
    <property type="term" value="C:cell surface"/>
    <property type="evidence" value="ECO:0007669"/>
    <property type="project" value="UniProtKB-SubCell"/>
</dbReference>
<keyword evidence="5 9" id="KW-1133">Transmembrane helix</keyword>
<sequence length="158" mass="16317">MRMKKFLQKKLKEQKGMTLIELLAVIVIIAIIAAIAIPAIGGIIENSRVGAIKADAINVINAAKIYQADTNGTTVTLTTLESQGYIDDAGTFENLSAADKLNVKVDFTGGNALLSGNNADDGIVLTFSTASIASINGLPNGTPQGGTSTPAGVTVTKR</sequence>
<keyword evidence="4 9" id="KW-0812">Transmembrane</keyword>
<dbReference type="NCBIfam" id="TIGR02532">
    <property type="entry name" value="IV_pilin_GFxxxE"/>
    <property type="match status" value="1"/>
</dbReference>
<dbReference type="GO" id="GO:0015628">
    <property type="term" value="P:protein secretion by the type II secretion system"/>
    <property type="evidence" value="ECO:0007669"/>
    <property type="project" value="InterPro"/>
</dbReference>
<dbReference type="SUPFAM" id="SSF54523">
    <property type="entry name" value="Pili subunits"/>
    <property type="match status" value="1"/>
</dbReference>
<reference evidence="10 11" key="1">
    <citation type="submission" date="2018-03" db="EMBL/GenBank/DDBJ databases">
        <title>Genomic Encyclopedia of Type Strains, Phase III (KMG-III): the genomes of soil and plant-associated and newly described type strains.</title>
        <authorList>
            <person name="Whitman W."/>
        </authorList>
    </citation>
    <scope>NUCLEOTIDE SEQUENCE [LARGE SCALE GENOMIC DNA]</scope>
    <source>
        <strain evidence="10 11">CGMCC 1.12259</strain>
    </source>
</reference>
<dbReference type="Gene3D" id="3.30.700.10">
    <property type="entry name" value="Glycoprotein, Type 4 Pilin"/>
    <property type="match status" value="1"/>
</dbReference>
<dbReference type="PROSITE" id="PS00409">
    <property type="entry name" value="PROKAR_NTER_METHYL"/>
    <property type="match status" value="1"/>
</dbReference>
<dbReference type="Pfam" id="PF07963">
    <property type="entry name" value="N_methyl"/>
    <property type="match status" value="1"/>
</dbReference>
<feature type="transmembrane region" description="Helical" evidence="9">
    <location>
        <begin position="20"/>
        <end position="44"/>
    </location>
</feature>
<dbReference type="GO" id="GO:0015627">
    <property type="term" value="C:type II protein secretion system complex"/>
    <property type="evidence" value="ECO:0007669"/>
    <property type="project" value="InterPro"/>
</dbReference>
<evidence type="ECO:0000256" key="2">
    <source>
        <dbReference type="ARBA" id="ARBA00004241"/>
    </source>
</evidence>
<evidence type="ECO:0000256" key="1">
    <source>
        <dbReference type="ARBA" id="ARBA00004167"/>
    </source>
</evidence>
<keyword evidence="6 9" id="KW-0472">Membrane</keyword>
<dbReference type="GO" id="GO:0030420">
    <property type="term" value="P:establishment of competence for transformation"/>
    <property type="evidence" value="ECO:0007669"/>
    <property type="project" value="UniProtKB-KW"/>
</dbReference>
<evidence type="ECO:0000256" key="6">
    <source>
        <dbReference type="ARBA" id="ARBA00023136"/>
    </source>
</evidence>
<comment type="caution">
    <text evidence="10">The sequence shown here is derived from an EMBL/GenBank/DDBJ whole genome shotgun (WGS) entry which is preliminary data.</text>
</comment>
<dbReference type="GO" id="GO:0016020">
    <property type="term" value="C:membrane"/>
    <property type="evidence" value="ECO:0007669"/>
    <property type="project" value="UniProtKB-SubCell"/>
</dbReference>
<protein>
    <submittedName>
        <fullName evidence="10">Type IV pilus assembly protein PilA</fullName>
    </submittedName>
</protein>
<dbReference type="PRINTS" id="PR00813">
    <property type="entry name" value="BCTERIALGSPG"/>
</dbReference>
<evidence type="ECO:0000256" key="7">
    <source>
        <dbReference type="ARBA" id="ARBA00023287"/>
    </source>
</evidence>
<dbReference type="InterPro" id="IPR012902">
    <property type="entry name" value="N_methyl_site"/>
</dbReference>
<evidence type="ECO:0000313" key="11">
    <source>
        <dbReference type="Proteomes" id="UP000242682"/>
    </source>
</evidence>
<comment type="subcellular location">
    <subcellularLocation>
        <location evidence="2">Cell surface</location>
    </subcellularLocation>
    <subcellularLocation>
        <location evidence="1">Membrane</location>
        <topology evidence="1">Single-pass membrane protein</topology>
    </subcellularLocation>
</comment>
<dbReference type="EMBL" id="PYAT01000008">
    <property type="protein sequence ID" value="PSL35146.1"/>
    <property type="molecule type" value="Genomic_DNA"/>
</dbReference>
<evidence type="ECO:0000256" key="8">
    <source>
        <dbReference type="SAM" id="MobiDB-lite"/>
    </source>
</evidence>
<feature type="compositionally biased region" description="Polar residues" evidence="8">
    <location>
        <begin position="138"/>
        <end position="151"/>
    </location>
</feature>
<dbReference type="PANTHER" id="PTHR30093">
    <property type="entry name" value="GENERAL SECRETION PATHWAY PROTEIN G"/>
    <property type="match status" value="1"/>
</dbReference>
<evidence type="ECO:0000256" key="4">
    <source>
        <dbReference type="ARBA" id="ARBA00022692"/>
    </source>
</evidence>
<dbReference type="InterPro" id="IPR000983">
    <property type="entry name" value="Bac_GSPG_pilin"/>
</dbReference>
<name>A0A2P8GMH4_9BACL</name>
<keyword evidence="11" id="KW-1185">Reference proteome</keyword>
<proteinExistence type="predicted"/>
<evidence type="ECO:0000256" key="5">
    <source>
        <dbReference type="ARBA" id="ARBA00022989"/>
    </source>
</evidence>
<dbReference type="InterPro" id="IPR045584">
    <property type="entry name" value="Pilin-like"/>
</dbReference>
<feature type="region of interest" description="Disordered" evidence="8">
    <location>
        <begin position="138"/>
        <end position="158"/>
    </location>
</feature>
<evidence type="ECO:0000256" key="9">
    <source>
        <dbReference type="SAM" id="Phobius"/>
    </source>
</evidence>
<dbReference type="AlphaFoldDB" id="A0A2P8GMH4"/>
<gene>
    <name evidence="10" type="ORF">B0H99_10848</name>
</gene>
<dbReference type="PANTHER" id="PTHR30093:SF44">
    <property type="entry name" value="TYPE II SECRETION SYSTEM CORE PROTEIN G"/>
    <property type="match status" value="1"/>
</dbReference>